<evidence type="ECO:0000313" key="1">
    <source>
        <dbReference type="EMBL" id="KAI3705709.1"/>
    </source>
</evidence>
<comment type="caution">
    <text evidence="1">The sequence shown here is derived from an EMBL/GenBank/DDBJ whole genome shotgun (WGS) entry which is preliminary data.</text>
</comment>
<reference evidence="1 2" key="2">
    <citation type="journal article" date="2022" name="Mol. Ecol. Resour.">
        <title>The genomes of chicory, endive, great burdock and yacon provide insights into Asteraceae paleo-polyploidization history and plant inulin production.</title>
        <authorList>
            <person name="Fan W."/>
            <person name="Wang S."/>
            <person name="Wang H."/>
            <person name="Wang A."/>
            <person name="Jiang F."/>
            <person name="Liu H."/>
            <person name="Zhao H."/>
            <person name="Xu D."/>
            <person name="Zhang Y."/>
        </authorList>
    </citation>
    <scope>NUCLEOTIDE SEQUENCE [LARGE SCALE GENOMIC DNA]</scope>
    <source>
        <strain evidence="2">cv. Yunnan</strain>
        <tissue evidence="1">Leaves</tissue>
    </source>
</reference>
<accession>A0ACB9A6W2</accession>
<protein>
    <submittedName>
        <fullName evidence="1">Uncharacterized protein</fullName>
    </submittedName>
</protein>
<keyword evidence="2" id="KW-1185">Reference proteome</keyword>
<reference evidence="2" key="1">
    <citation type="journal article" date="2022" name="Mol. Ecol. Resour.">
        <title>The genomes of chicory, endive, great burdock and yacon provide insights into Asteraceae palaeo-polyploidization history and plant inulin production.</title>
        <authorList>
            <person name="Fan W."/>
            <person name="Wang S."/>
            <person name="Wang H."/>
            <person name="Wang A."/>
            <person name="Jiang F."/>
            <person name="Liu H."/>
            <person name="Zhao H."/>
            <person name="Xu D."/>
            <person name="Zhang Y."/>
        </authorList>
    </citation>
    <scope>NUCLEOTIDE SEQUENCE [LARGE SCALE GENOMIC DNA]</scope>
    <source>
        <strain evidence="2">cv. Yunnan</strain>
    </source>
</reference>
<proteinExistence type="predicted"/>
<evidence type="ECO:0000313" key="2">
    <source>
        <dbReference type="Proteomes" id="UP001056120"/>
    </source>
</evidence>
<gene>
    <name evidence="1" type="ORF">L1987_75950</name>
</gene>
<name>A0ACB9A6W2_9ASTR</name>
<dbReference type="EMBL" id="CM042042">
    <property type="protein sequence ID" value="KAI3705709.1"/>
    <property type="molecule type" value="Genomic_DNA"/>
</dbReference>
<sequence length="74" mass="8251">MLFPYWIGINGSLMPIEAMTHFDLTFIGVCSLYNGVLFYFGEFPQLLELVNPTTRSSITSSGSLRIVPIDTTLC</sequence>
<organism evidence="1 2">
    <name type="scientific">Smallanthus sonchifolius</name>
    <dbReference type="NCBI Taxonomy" id="185202"/>
    <lineage>
        <taxon>Eukaryota</taxon>
        <taxon>Viridiplantae</taxon>
        <taxon>Streptophyta</taxon>
        <taxon>Embryophyta</taxon>
        <taxon>Tracheophyta</taxon>
        <taxon>Spermatophyta</taxon>
        <taxon>Magnoliopsida</taxon>
        <taxon>eudicotyledons</taxon>
        <taxon>Gunneridae</taxon>
        <taxon>Pentapetalae</taxon>
        <taxon>asterids</taxon>
        <taxon>campanulids</taxon>
        <taxon>Asterales</taxon>
        <taxon>Asteraceae</taxon>
        <taxon>Asteroideae</taxon>
        <taxon>Heliantheae alliance</taxon>
        <taxon>Millerieae</taxon>
        <taxon>Smallanthus</taxon>
    </lineage>
</organism>
<dbReference type="Proteomes" id="UP001056120">
    <property type="component" value="Linkage Group LG25"/>
</dbReference>